<reference evidence="2 3" key="1">
    <citation type="submission" date="2019-12" db="EMBL/GenBank/DDBJ databases">
        <title>Whole genome shotgun sequence of Streptomyces libani subsp. libani NBRC 13452.</title>
        <authorList>
            <person name="Ichikawa N."/>
            <person name="Kimura A."/>
            <person name="Kitahashi Y."/>
            <person name="Komaki H."/>
            <person name="Tamura T."/>
        </authorList>
    </citation>
    <scope>NUCLEOTIDE SEQUENCE [LARGE SCALE GENOMIC DNA]</scope>
    <source>
        <strain evidence="2 3">NBRC 13452</strain>
    </source>
</reference>
<keyword evidence="1" id="KW-0812">Transmembrane</keyword>
<dbReference type="AlphaFoldDB" id="A0A640TP14"/>
<evidence type="ECO:0000256" key="1">
    <source>
        <dbReference type="SAM" id="Phobius"/>
    </source>
</evidence>
<comment type="caution">
    <text evidence="2">The sequence shown here is derived from an EMBL/GenBank/DDBJ whole genome shotgun (WGS) entry which is preliminary data.</text>
</comment>
<keyword evidence="1" id="KW-0472">Membrane</keyword>
<dbReference type="Proteomes" id="UP000429552">
    <property type="component" value="Unassembled WGS sequence"/>
</dbReference>
<name>A0A640TP14_STRNI</name>
<sequence length="56" mass="5838">MRMNDKRTGGLALGIAAFNAALTIAAAVVTWNGGPSPWAVAAVTSVLVFLVLLRKR</sequence>
<organism evidence="2 3">
    <name type="scientific">Streptomyces nigrescens</name>
    <dbReference type="NCBI Taxonomy" id="1920"/>
    <lineage>
        <taxon>Bacteria</taxon>
        <taxon>Bacillati</taxon>
        <taxon>Actinomycetota</taxon>
        <taxon>Actinomycetes</taxon>
        <taxon>Kitasatosporales</taxon>
        <taxon>Streptomycetaceae</taxon>
        <taxon>Streptomyces</taxon>
    </lineage>
</organism>
<gene>
    <name evidence="2" type="ORF">Sliba_61660</name>
</gene>
<accession>A0A640TP14</accession>
<dbReference type="EMBL" id="BLIP01000002">
    <property type="protein sequence ID" value="GFE25713.1"/>
    <property type="molecule type" value="Genomic_DNA"/>
</dbReference>
<evidence type="ECO:0000313" key="3">
    <source>
        <dbReference type="Proteomes" id="UP000429552"/>
    </source>
</evidence>
<feature type="transmembrane region" description="Helical" evidence="1">
    <location>
        <begin position="35"/>
        <end position="53"/>
    </location>
</feature>
<evidence type="ECO:0000313" key="2">
    <source>
        <dbReference type="EMBL" id="GFE25713.1"/>
    </source>
</evidence>
<protein>
    <submittedName>
        <fullName evidence="2">Uncharacterized protein</fullName>
    </submittedName>
</protein>
<proteinExistence type="predicted"/>
<keyword evidence="1" id="KW-1133">Transmembrane helix</keyword>